<evidence type="ECO:0000313" key="4">
    <source>
        <dbReference type="Proteomes" id="UP000070700"/>
    </source>
</evidence>
<gene>
    <name evidence="3" type="ORF">LY89DRAFT_599618</name>
</gene>
<protein>
    <submittedName>
        <fullName evidence="3">FAS1 domain-containing protein</fullName>
    </submittedName>
</protein>
<dbReference type="OrthoDB" id="286301at2759"/>
<dbReference type="InterPro" id="IPR000782">
    <property type="entry name" value="FAS1_domain"/>
</dbReference>
<dbReference type="Proteomes" id="UP000070700">
    <property type="component" value="Unassembled WGS sequence"/>
</dbReference>
<keyword evidence="1" id="KW-0732">Signal</keyword>
<proteinExistence type="predicted"/>
<name>A0A132B7U2_MOLSC</name>
<evidence type="ECO:0000313" key="3">
    <source>
        <dbReference type="EMBL" id="KUJ08476.1"/>
    </source>
</evidence>
<dbReference type="InParanoid" id="A0A132B7U2"/>
<dbReference type="PANTHER" id="PTHR10900">
    <property type="entry name" value="PERIOSTIN-RELATED"/>
    <property type="match status" value="1"/>
</dbReference>
<feature type="chain" id="PRO_5007287958" evidence="1">
    <location>
        <begin position="18"/>
        <end position="301"/>
    </location>
</feature>
<feature type="domain" description="FAS1" evidence="2">
    <location>
        <begin position="18"/>
        <end position="164"/>
    </location>
</feature>
<dbReference type="InterPro" id="IPR050904">
    <property type="entry name" value="Adhesion/Biosynth-related"/>
</dbReference>
<evidence type="ECO:0000259" key="2">
    <source>
        <dbReference type="PROSITE" id="PS50213"/>
    </source>
</evidence>
<dbReference type="Gene3D" id="2.30.180.10">
    <property type="entry name" value="FAS1 domain"/>
    <property type="match status" value="2"/>
</dbReference>
<dbReference type="EMBL" id="KQ947435">
    <property type="protein sequence ID" value="KUJ08476.1"/>
    <property type="molecule type" value="Genomic_DNA"/>
</dbReference>
<organism evidence="3 4">
    <name type="scientific">Mollisia scopiformis</name>
    <name type="common">Conifer needle endophyte fungus</name>
    <name type="synonym">Phialocephala scopiformis</name>
    <dbReference type="NCBI Taxonomy" id="149040"/>
    <lineage>
        <taxon>Eukaryota</taxon>
        <taxon>Fungi</taxon>
        <taxon>Dikarya</taxon>
        <taxon>Ascomycota</taxon>
        <taxon>Pezizomycotina</taxon>
        <taxon>Leotiomycetes</taxon>
        <taxon>Helotiales</taxon>
        <taxon>Mollisiaceae</taxon>
        <taxon>Mollisia</taxon>
    </lineage>
</organism>
<keyword evidence="4" id="KW-1185">Reference proteome</keyword>
<dbReference type="PANTHER" id="PTHR10900:SF77">
    <property type="entry name" value="FI19380P1"/>
    <property type="match status" value="1"/>
</dbReference>
<dbReference type="InterPro" id="IPR036378">
    <property type="entry name" value="FAS1_dom_sf"/>
</dbReference>
<dbReference type="Pfam" id="PF02469">
    <property type="entry name" value="Fasciclin"/>
    <property type="match status" value="2"/>
</dbReference>
<dbReference type="SMART" id="SM00554">
    <property type="entry name" value="FAS1"/>
    <property type="match status" value="2"/>
</dbReference>
<dbReference type="AlphaFoldDB" id="A0A132B7U2"/>
<dbReference type="GeneID" id="28819832"/>
<dbReference type="SUPFAM" id="SSF82153">
    <property type="entry name" value="FAS1 domain"/>
    <property type="match status" value="2"/>
</dbReference>
<sequence>MRRIYLLILTFVEHAFGQALLSILQSTPGTLSTLNSLINSSTTAKNLLSTANNFTFLAPSNDAFKKWLADQGPTSPSQDLIDATLSYHLVNGGFPTVLFSSKPQFVSTKLSSAAFTNVTNGQVVELFQNGKESEFLSGSKTLSTITSADIVCTGGLIHVIDTVLDVPQGLVTVITQSNLTFFIGGFLNVADQPLVLPVLNGPGVTIFAPNTASALSKFTSLTANATQSELGDVFNYHVVPNFSGYSSNLRNGLVLKTMQGDNLTITIQGNDTFVNQAKIISTDFLIANGVLHTIDRYVGKE</sequence>
<feature type="signal peptide" evidence="1">
    <location>
        <begin position="1"/>
        <end position="17"/>
    </location>
</feature>
<dbReference type="KEGG" id="psco:LY89DRAFT_599618"/>
<evidence type="ECO:0000256" key="1">
    <source>
        <dbReference type="SAM" id="SignalP"/>
    </source>
</evidence>
<accession>A0A132B7U2</accession>
<dbReference type="RefSeq" id="XP_018062831.1">
    <property type="nucleotide sequence ID" value="XM_018210106.1"/>
</dbReference>
<feature type="domain" description="FAS1" evidence="2">
    <location>
        <begin position="167"/>
        <end position="298"/>
    </location>
</feature>
<dbReference type="PROSITE" id="PS50213">
    <property type="entry name" value="FAS1"/>
    <property type="match status" value="2"/>
</dbReference>
<dbReference type="GO" id="GO:0000329">
    <property type="term" value="C:fungal-type vacuole membrane"/>
    <property type="evidence" value="ECO:0007669"/>
    <property type="project" value="TreeGrafter"/>
</dbReference>
<reference evidence="3 4" key="1">
    <citation type="submission" date="2015-10" db="EMBL/GenBank/DDBJ databases">
        <title>Full genome of DAOMC 229536 Phialocephala scopiformis, a fungal endophyte of spruce producing the potent anti-insectan compound rugulosin.</title>
        <authorList>
            <consortium name="DOE Joint Genome Institute"/>
            <person name="Walker A.K."/>
            <person name="Frasz S.L."/>
            <person name="Seifert K.A."/>
            <person name="Miller J.D."/>
            <person name="Mondo S.J."/>
            <person name="Labutti K."/>
            <person name="Lipzen A."/>
            <person name="Dockter R."/>
            <person name="Kennedy M."/>
            <person name="Grigoriev I.V."/>
            <person name="Spatafora J.W."/>
        </authorList>
    </citation>
    <scope>NUCLEOTIDE SEQUENCE [LARGE SCALE GENOMIC DNA]</scope>
    <source>
        <strain evidence="3 4">CBS 120377</strain>
    </source>
</reference>
<dbReference type="GO" id="GO:0016236">
    <property type="term" value="P:macroautophagy"/>
    <property type="evidence" value="ECO:0007669"/>
    <property type="project" value="TreeGrafter"/>
</dbReference>